<accession>A0A916VZ41</accession>
<protein>
    <submittedName>
        <fullName evidence="2">Peptidase M24</fullName>
    </submittedName>
</protein>
<dbReference type="Pfam" id="PF00557">
    <property type="entry name" value="Peptidase_M24"/>
    <property type="match status" value="1"/>
</dbReference>
<evidence type="ECO:0000313" key="3">
    <source>
        <dbReference type="Proteomes" id="UP000648801"/>
    </source>
</evidence>
<dbReference type="InterPro" id="IPR029149">
    <property type="entry name" value="Creatin/AminoP/Spt16_N"/>
</dbReference>
<dbReference type="SUPFAM" id="SSF55920">
    <property type="entry name" value="Creatinase/aminopeptidase"/>
    <property type="match status" value="1"/>
</dbReference>
<feature type="domain" description="Peptidase M24" evidence="1">
    <location>
        <begin position="165"/>
        <end position="343"/>
    </location>
</feature>
<dbReference type="Gene3D" id="3.40.350.10">
    <property type="entry name" value="Creatinase/prolidase N-terminal domain"/>
    <property type="match status" value="1"/>
</dbReference>
<dbReference type="InterPro" id="IPR000994">
    <property type="entry name" value="Pept_M24"/>
</dbReference>
<dbReference type="Proteomes" id="UP000648801">
    <property type="component" value="Unassembled WGS sequence"/>
</dbReference>
<sequence>MIDRVDWKPQPSVLQAEAAAKRAQILALLQERGFDAVLISRHENIAWATAGMVDVRVPMLRETGVGSLLITKHGEAFYLTTNNEAPRLADEEFCQLDYKPLVEPWYANDIEGAVHRTVGNGRIASDTPTSFATVVSLQPLRLELLESEVQRYRWLGHHVANSASTLLQELKPGMGEMMIEGMLAERLFSRHIIPSVYLTAVDNRVRSYRHAVPRNGVLDRFGMLNFCARRWGLSVSITRLVHFGAMPAELDEKFHAVASVNAKLLAATRAGASSDALFQVAADAYAAAGFTGEERMHHQGGATGYLEREWVARPGGAEHVSKSQAFAWNPSLQGAKIEDTVLLLDGSIERLTGTPDLPEVTTTISGIPYQSAGVLIR</sequence>
<dbReference type="AlphaFoldDB" id="A0A916VZ41"/>
<comment type="caution">
    <text evidence="2">The sequence shown here is derived from an EMBL/GenBank/DDBJ whole genome shotgun (WGS) entry which is preliminary data.</text>
</comment>
<dbReference type="EMBL" id="BMJB01000001">
    <property type="protein sequence ID" value="GGA53623.1"/>
    <property type="molecule type" value="Genomic_DNA"/>
</dbReference>
<gene>
    <name evidence="2" type="ORF">GCM10011507_00940</name>
</gene>
<reference evidence="2" key="2">
    <citation type="submission" date="2020-09" db="EMBL/GenBank/DDBJ databases">
        <authorList>
            <person name="Sun Q."/>
            <person name="Zhou Y."/>
        </authorList>
    </citation>
    <scope>NUCLEOTIDE SEQUENCE</scope>
    <source>
        <strain evidence="2">CGMCC 1.15447</strain>
    </source>
</reference>
<dbReference type="Gene3D" id="3.90.230.10">
    <property type="entry name" value="Creatinase/methionine aminopeptidase superfamily"/>
    <property type="match status" value="1"/>
</dbReference>
<keyword evidence="3" id="KW-1185">Reference proteome</keyword>
<organism evidence="2 3">
    <name type="scientific">Edaphobacter acidisoli</name>
    <dbReference type="NCBI Taxonomy" id="2040573"/>
    <lineage>
        <taxon>Bacteria</taxon>
        <taxon>Pseudomonadati</taxon>
        <taxon>Acidobacteriota</taxon>
        <taxon>Terriglobia</taxon>
        <taxon>Terriglobales</taxon>
        <taxon>Acidobacteriaceae</taxon>
        <taxon>Edaphobacter</taxon>
    </lineage>
</organism>
<proteinExistence type="predicted"/>
<dbReference type="PANTHER" id="PTHR46112">
    <property type="entry name" value="AMINOPEPTIDASE"/>
    <property type="match status" value="1"/>
</dbReference>
<evidence type="ECO:0000259" key="1">
    <source>
        <dbReference type="Pfam" id="PF00557"/>
    </source>
</evidence>
<evidence type="ECO:0000313" key="2">
    <source>
        <dbReference type="EMBL" id="GGA53623.1"/>
    </source>
</evidence>
<dbReference type="SUPFAM" id="SSF53092">
    <property type="entry name" value="Creatinase/prolidase N-terminal domain"/>
    <property type="match status" value="1"/>
</dbReference>
<reference evidence="2" key="1">
    <citation type="journal article" date="2014" name="Int. J. Syst. Evol. Microbiol.">
        <title>Complete genome sequence of Corynebacterium casei LMG S-19264T (=DSM 44701T), isolated from a smear-ripened cheese.</title>
        <authorList>
            <consortium name="US DOE Joint Genome Institute (JGI-PGF)"/>
            <person name="Walter F."/>
            <person name="Albersmeier A."/>
            <person name="Kalinowski J."/>
            <person name="Ruckert C."/>
        </authorList>
    </citation>
    <scope>NUCLEOTIDE SEQUENCE</scope>
    <source>
        <strain evidence="2">CGMCC 1.15447</strain>
    </source>
</reference>
<dbReference type="RefSeq" id="WP_188757427.1">
    <property type="nucleotide sequence ID" value="NZ_BMJB01000001.1"/>
</dbReference>
<dbReference type="PANTHER" id="PTHR46112:SF2">
    <property type="entry name" value="XAA-PRO AMINOPEPTIDASE P-RELATED"/>
    <property type="match status" value="1"/>
</dbReference>
<dbReference type="InterPro" id="IPR036005">
    <property type="entry name" value="Creatinase/aminopeptidase-like"/>
</dbReference>
<dbReference type="InterPro" id="IPR050659">
    <property type="entry name" value="Peptidase_M24B"/>
</dbReference>
<name>A0A916VZ41_9BACT</name>